<dbReference type="Proteomes" id="UP001190640">
    <property type="component" value="Chromosome 5"/>
</dbReference>
<feature type="compositionally biased region" description="Pro residues" evidence="1">
    <location>
        <begin position="192"/>
        <end position="213"/>
    </location>
</feature>
<feature type="region of interest" description="Disordered" evidence="1">
    <location>
        <begin position="1"/>
        <end position="224"/>
    </location>
</feature>
<dbReference type="AlphaFoldDB" id="A0AA97JG83"/>
<evidence type="ECO:0000313" key="3">
    <source>
        <dbReference type="RefSeq" id="XP_054836454.1"/>
    </source>
</evidence>
<keyword evidence="2" id="KW-1185">Reference proteome</keyword>
<name>A0AA97JG83_EUBMA</name>
<organism evidence="2 3">
    <name type="scientific">Eublepharis macularius</name>
    <name type="common">Leopard gecko</name>
    <name type="synonym">Cyrtodactylus macularius</name>
    <dbReference type="NCBI Taxonomy" id="481883"/>
    <lineage>
        <taxon>Eukaryota</taxon>
        <taxon>Metazoa</taxon>
        <taxon>Chordata</taxon>
        <taxon>Craniata</taxon>
        <taxon>Vertebrata</taxon>
        <taxon>Euteleostomi</taxon>
        <taxon>Lepidosauria</taxon>
        <taxon>Squamata</taxon>
        <taxon>Bifurcata</taxon>
        <taxon>Gekkota</taxon>
        <taxon>Eublepharidae</taxon>
        <taxon>Eublepharinae</taxon>
        <taxon>Eublepharis</taxon>
    </lineage>
</organism>
<sequence>MAQGRSPGAPPRAARLPQRARENLLNSSAGPRNYPRVENRGGFGRREQPRPLHRGGRNGAGGQPGFSPPPRPRRAALHARRPARGAGRRSGGERRRPEFPPPAGRPPPEPPALCPPARRGRRASDVRRLRVRAGLARTHGGASEEPCGSPGKWRPEASSERSGLQPGRRPSQQQLPARDSYYSTGPGEGRPGTPPLPSACPFPFPPRPGPAVPPSLSLRLHNVC</sequence>
<dbReference type="RefSeq" id="XP_054836454.1">
    <property type="nucleotide sequence ID" value="XM_054980479.1"/>
</dbReference>
<reference evidence="3" key="1">
    <citation type="submission" date="2025-08" db="UniProtKB">
        <authorList>
            <consortium name="RefSeq"/>
        </authorList>
    </citation>
    <scope>IDENTIFICATION</scope>
    <source>
        <tissue evidence="3">Blood</tissue>
    </source>
</reference>
<feature type="compositionally biased region" description="Pro residues" evidence="1">
    <location>
        <begin position="99"/>
        <end position="114"/>
    </location>
</feature>
<protein>
    <submittedName>
        <fullName evidence="3">Proline-rich protein 2-like</fullName>
    </submittedName>
</protein>
<proteinExistence type="predicted"/>
<evidence type="ECO:0000313" key="2">
    <source>
        <dbReference type="Proteomes" id="UP001190640"/>
    </source>
</evidence>
<feature type="compositionally biased region" description="Basic residues" evidence="1">
    <location>
        <begin position="71"/>
        <end position="87"/>
    </location>
</feature>
<accession>A0AA97JG83</accession>
<feature type="compositionally biased region" description="Basic and acidic residues" evidence="1">
    <location>
        <begin position="35"/>
        <end position="50"/>
    </location>
</feature>
<dbReference type="KEGG" id="emc:129330446"/>
<evidence type="ECO:0000256" key="1">
    <source>
        <dbReference type="SAM" id="MobiDB-lite"/>
    </source>
</evidence>
<feature type="compositionally biased region" description="Low complexity" evidence="1">
    <location>
        <begin position="1"/>
        <end position="17"/>
    </location>
</feature>
<gene>
    <name evidence="3" type="primary">LOC129330446</name>
</gene>
<dbReference type="GeneID" id="129330446"/>